<sequence>MLGAELQVCCGVMCKETIRLCKETILSVQRVPSAVCKHKNNVYKESIRSMQRNHLLKLVAKETIVLGRNQCSRVKKPSFCRQRNHTSMQRNHPSMQRSHPSMQRNHPSMQRSIYQ</sequence>
<protein>
    <submittedName>
        <fullName evidence="2">Uncharacterized protein</fullName>
    </submittedName>
</protein>
<evidence type="ECO:0000313" key="3">
    <source>
        <dbReference type="Proteomes" id="UP000499080"/>
    </source>
</evidence>
<feature type="compositionally biased region" description="Polar residues" evidence="1">
    <location>
        <begin position="85"/>
        <end position="115"/>
    </location>
</feature>
<gene>
    <name evidence="2" type="ORF">AVEN_171333_1</name>
</gene>
<accession>A0A4Y2M5B6</accession>
<proteinExistence type="predicted"/>
<comment type="caution">
    <text evidence="2">The sequence shown here is derived from an EMBL/GenBank/DDBJ whole genome shotgun (WGS) entry which is preliminary data.</text>
</comment>
<feature type="region of interest" description="Disordered" evidence="1">
    <location>
        <begin position="77"/>
        <end position="115"/>
    </location>
</feature>
<name>A0A4Y2M5B6_ARAVE</name>
<dbReference type="Proteomes" id="UP000499080">
    <property type="component" value="Unassembled WGS sequence"/>
</dbReference>
<evidence type="ECO:0000256" key="1">
    <source>
        <dbReference type="SAM" id="MobiDB-lite"/>
    </source>
</evidence>
<organism evidence="2 3">
    <name type="scientific">Araneus ventricosus</name>
    <name type="common">Orbweaver spider</name>
    <name type="synonym">Epeira ventricosa</name>
    <dbReference type="NCBI Taxonomy" id="182803"/>
    <lineage>
        <taxon>Eukaryota</taxon>
        <taxon>Metazoa</taxon>
        <taxon>Ecdysozoa</taxon>
        <taxon>Arthropoda</taxon>
        <taxon>Chelicerata</taxon>
        <taxon>Arachnida</taxon>
        <taxon>Araneae</taxon>
        <taxon>Araneomorphae</taxon>
        <taxon>Entelegynae</taxon>
        <taxon>Araneoidea</taxon>
        <taxon>Araneidae</taxon>
        <taxon>Araneus</taxon>
    </lineage>
</organism>
<dbReference type="EMBL" id="BGPR01006772">
    <property type="protein sequence ID" value="GBN21754.1"/>
    <property type="molecule type" value="Genomic_DNA"/>
</dbReference>
<dbReference type="AlphaFoldDB" id="A0A4Y2M5B6"/>
<reference evidence="2 3" key="1">
    <citation type="journal article" date="2019" name="Sci. Rep.">
        <title>Orb-weaving spider Araneus ventricosus genome elucidates the spidroin gene catalogue.</title>
        <authorList>
            <person name="Kono N."/>
            <person name="Nakamura H."/>
            <person name="Ohtoshi R."/>
            <person name="Moran D.A.P."/>
            <person name="Shinohara A."/>
            <person name="Yoshida Y."/>
            <person name="Fujiwara M."/>
            <person name="Mori M."/>
            <person name="Tomita M."/>
            <person name="Arakawa K."/>
        </authorList>
    </citation>
    <scope>NUCLEOTIDE SEQUENCE [LARGE SCALE GENOMIC DNA]</scope>
</reference>
<keyword evidence="3" id="KW-1185">Reference proteome</keyword>
<evidence type="ECO:0000313" key="2">
    <source>
        <dbReference type="EMBL" id="GBN21754.1"/>
    </source>
</evidence>